<name>A0A7S4KK26_9EUKA</name>
<keyword evidence="2" id="KW-0472">Membrane</keyword>
<dbReference type="EMBL" id="HBKO01042733">
    <property type="protein sequence ID" value="CAE2297524.1"/>
    <property type="molecule type" value="Transcribed_RNA"/>
</dbReference>
<feature type="region of interest" description="Disordered" evidence="1">
    <location>
        <begin position="1"/>
        <end position="37"/>
    </location>
</feature>
<feature type="compositionally biased region" description="Basic and acidic residues" evidence="1">
    <location>
        <begin position="18"/>
        <end position="29"/>
    </location>
</feature>
<organism evidence="3">
    <name type="scientific">Prymnesium polylepis</name>
    <dbReference type="NCBI Taxonomy" id="72548"/>
    <lineage>
        <taxon>Eukaryota</taxon>
        <taxon>Haptista</taxon>
        <taxon>Haptophyta</taxon>
        <taxon>Prymnesiophyceae</taxon>
        <taxon>Prymnesiales</taxon>
        <taxon>Prymnesiaceae</taxon>
        <taxon>Prymnesium</taxon>
    </lineage>
</organism>
<evidence type="ECO:0000256" key="1">
    <source>
        <dbReference type="SAM" id="MobiDB-lite"/>
    </source>
</evidence>
<feature type="transmembrane region" description="Helical" evidence="2">
    <location>
        <begin position="238"/>
        <end position="260"/>
    </location>
</feature>
<sequence length="279" mass="30158">MFLQRVEEADTAPGGCRCNEEARPSDKPRQRVLHSSTQDSGGHILAACTAVLLPLVNNAAALSPQVMAAFIVSLAFAVAPRVLGHRGTSRAFCAVIPLTTALHLLIAFATSRETMVSRLESLRVGGTSNLVYFAAVGGLWLGSRPASHVPFKLRLLTASVHVMLRLIMLNHMRNVVGAERVHEFGIIASGTLLVPFVAAYVLAELVNHLRAPASQWLSQRWCALVRCTQADRVGSSGFLINCALVAFFSFSTTLLLATWAKDEAWLGHVSTPIAERFGY</sequence>
<protein>
    <submittedName>
        <fullName evidence="3">Uncharacterized protein</fullName>
    </submittedName>
</protein>
<feature type="transmembrane region" description="Helical" evidence="2">
    <location>
        <begin position="59"/>
        <end position="79"/>
    </location>
</feature>
<gene>
    <name evidence="3" type="ORF">CPOL0286_LOCUS19666</name>
</gene>
<keyword evidence="2" id="KW-1133">Transmembrane helix</keyword>
<accession>A0A7S4KK26</accession>
<feature type="transmembrane region" description="Helical" evidence="2">
    <location>
        <begin position="184"/>
        <end position="203"/>
    </location>
</feature>
<evidence type="ECO:0000313" key="3">
    <source>
        <dbReference type="EMBL" id="CAE2297524.1"/>
    </source>
</evidence>
<feature type="transmembrane region" description="Helical" evidence="2">
    <location>
        <begin position="153"/>
        <end position="172"/>
    </location>
</feature>
<dbReference type="AlphaFoldDB" id="A0A7S4KK26"/>
<keyword evidence="2" id="KW-0812">Transmembrane</keyword>
<reference evidence="3" key="1">
    <citation type="submission" date="2021-01" db="EMBL/GenBank/DDBJ databases">
        <authorList>
            <person name="Corre E."/>
            <person name="Pelletier E."/>
            <person name="Niang G."/>
            <person name="Scheremetjew M."/>
            <person name="Finn R."/>
            <person name="Kale V."/>
            <person name="Holt S."/>
            <person name="Cochrane G."/>
            <person name="Meng A."/>
            <person name="Brown T."/>
            <person name="Cohen L."/>
        </authorList>
    </citation>
    <scope>NUCLEOTIDE SEQUENCE</scope>
    <source>
        <strain evidence="3">UIO037</strain>
    </source>
</reference>
<proteinExistence type="predicted"/>
<feature type="transmembrane region" description="Helical" evidence="2">
    <location>
        <begin position="91"/>
        <end position="110"/>
    </location>
</feature>
<evidence type="ECO:0000256" key="2">
    <source>
        <dbReference type="SAM" id="Phobius"/>
    </source>
</evidence>
<feature type="transmembrane region" description="Helical" evidence="2">
    <location>
        <begin position="122"/>
        <end position="141"/>
    </location>
</feature>